<accession>A0A0D9W3X7</accession>
<dbReference type="PROSITE" id="PS00108">
    <property type="entry name" value="PROTEIN_KINASE_ST"/>
    <property type="match status" value="1"/>
</dbReference>
<evidence type="ECO:0000259" key="13">
    <source>
        <dbReference type="PROSITE" id="PS50011"/>
    </source>
</evidence>
<keyword evidence="8 11" id="KW-0067">ATP-binding</keyword>
<dbReference type="Pfam" id="PF07714">
    <property type="entry name" value="PK_Tyr_Ser-Thr"/>
    <property type="match status" value="1"/>
</dbReference>
<dbReference type="PANTHER" id="PTHR27005">
    <property type="entry name" value="WALL-ASSOCIATED RECEPTOR KINASE-LIKE 21"/>
    <property type="match status" value="1"/>
</dbReference>
<evidence type="ECO:0000256" key="9">
    <source>
        <dbReference type="ARBA" id="ARBA00022989"/>
    </source>
</evidence>
<dbReference type="GO" id="GO:0005886">
    <property type="term" value="C:plasma membrane"/>
    <property type="evidence" value="ECO:0007669"/>
    <property type="project" value="TreeGrafter"/>
</dbReference>
<sequence>MEASPDAGLPIAAFEAQKNLTSYECKGDNTVCFNCINGQGYMCNCKKGYQGNPYLEGPSGCQAGHASINLAPLNAFALLVPEEMLLLDHARKFSFHYLLVYVEKMNRIYIYGIAIGLGVGTGILLLILSAILHIRKQRSDIQKQLGKKYFCKNQGLLLEQIISSDETAADSTKIFSLEELKVATDNFNPTRLLGSGGHGKVYKGILSDQRVVAIKKPNTIKEEEISQFINEVAILSQINHRNIVRLFGCCLETEVPLLVYDFVPNGSLNHIIRSDPSNREYSLCWHRCLRIATDVAGALYYLHSAGSVSILHRDVKSSNILLDGNYTAKVSDFGASRFIHIDQTHVSTNIQGTFGYLDPEYYHTGCLNEKSDVYSFGVVLLELLLRKQAIFECEDGRPITEIVAPEVLEEATEDELNAVASIARACLRLRGEERPTMKEVEISLQSIRNKSLISACVGPDRNHDMQSPLTKRCVHHHQAFGVNIKDPANLPSACCYSLEQEFMLSASLAR</sequence>
<feature type="binding site" evidence="11">
    <location>
        <position position="216"/>
    </location>
    <ligand>
        <name>ATP</name>
        <dbReference type="ChEBI" id="CHEBI:30616"/>
    </ligand>
</feature>
<keyword evidence="9 12" id="KW-1133">Transmembrane helix</keyword>
<dbReference type="InterPro" id="IPR011009">
    <property type="entry name" value="Kinase-like_dom_sf"/>
</dbReference>
<dbReference type="STRING" id="77586.A0A0D9W3X7"/>
<dbReference type="FunFam" id="1.10.510.10:FF:000084">
    <property type="entry name" value="Wall-associated receptor kinase 2"/>
    <property type="match status" value="1"/>
</dbReference>
<dbReference type="HOGENOM" id="CLU_000288_21_4_1"/>
<evidence type="ECO:0000256" key="3">
    <source>
        <dbReference type="ARBA" id="ARBA00022679"/>
    </source>
</evidence>
<keyword evidence="15" id="KW-1185">Reference proteome</keyword>
<dbReference type="Proteomes" id="UP000032180">
    <property type="component" value="Chromosome 4"/>
</dbReference>
<dbReference type="Gene3D" id="3.30.200.20">
    <property type="entry name" value="Phosphorylase Kinase, domain 1"/>
    <property type="match status" value="1"/>
</dbReference>
<keyword evidence="10 12" id="KW-0472">Membrane</keyword>
<evidence type="ECO:0000256" key="10">
    <source>
        <dbReference type="ARBA" id="ARBA00023136"/>
    </source>
</evidence>
<dbReference type="FunFam" id="3.30.200.20:FF:000043">
    <property type="entry name" value="Wall-associated receptor kinase 2"/>
    <property type="match status" value="1"/>
</dbReference>
<evidence type="ECO:0000256" key="7">
    <source>
        <dbReference type="ARBA" id="ARBA00022777"/>
    </source>
</evidence>
<proteinExistence type="predicted"/>
<keyword evidence="2" id="KW-0723">Serine/threonine-protein kinase</keyword>
<evidence type="ECO:0000256" key="4">
    <source>
        <dbReference type="ARBA" id="ARBA00022692"/>
    </source>
</evidence>
<dbReference type="GO" id="GO:0005524">
    <property type="term" value="F:ATP binding"/>
    <property type="evidence" value="ECO:0007669"/>
    <property type="project" value="UniProtKB-UniRule"/>
</dbReference>
<dbReference type="SMART" id="SM00220">
    <property type="entry name" value="S_TKc"/>
    <property type="match status" value="1"/>
</dbReference>
<dbReference type="AlphaFoldDB" id="A0A0D9W3X7"/>
<reference evidence="14 15" key="1">
    <citation type="submission" date="2012-08" db="EMBL/GenBank/DDBJ databases">
        <title>Oryza genome evolution.</title>
        <authorList>
            <person name="Wing R.A."/>
        </authorList>
    </citation>
    <scope>NUCLEOTIDE SEQUENCE</scope>
</reference>
<evidence type="ECO:0000256" key="8">
    <source>
        <dbReference type="ARBA" id="ARBA00022840"/>
    </source>
</evidence>
<dbReference type="InterPro" id="IPR008271">
    <property type="entry name" value="Ser/Thr_kinase_AS"/>
</dbReference>
<dbReference type="PANTHER" id="PTHR27005:SF412">
    <property type="entry name" value="OS04G0307900 PROTEIN"/>
    <property type="match status" value="1"/>
</dbReference>
<keyword evidence="6 11" id="KW-0547">Nucleotide-binding</keyword>
<dbReference type="EnsemblPlants" id="LPERR04G06390.1">
    <property type="protein sequence ID" value="LPERR04G06390.1"/>
    <property type="gene ID" value="LPERR04G06390"/>
</dbReference>
<feature type="transmembrane region" description="Helical" evidence="12">
    <location>
        <begin position="108"/>
        <end position="134"/>
    </location>
</feature>
<dbReference type="Gene3D" id="1.10.510.10">
    <property type="entry name" value="Transferase(Phosphotransferase) domain 1"/>
    <property type="match status" value="1"/>
</dbReference>
<dbReference type="PROSITE" id="PS50011">
    <property type="entry name" value="PROTEIN_KINASE_DOM"/>
    <property type="match status" value="1"/>
</dbReference>
<keyword evidence="4 12" id="KW-0812">Transmembrane</keyword>
<name>A0A0D9W3X7_9ORYZ</name>
<dbReference type="InterPro" id="IPR001245">
    <property type="entry name" value="Ser-Thr/Tyr_kinase_cat_dom"/>
</dbReference>
<evidence type="ECO:0000256" key="1">
    <source>
        <dbReference type="ARBA" id="ARBA00004479"/>
    </source>
</evidence>
<organism evidence="14 15">
    <name type="scientific">Leersia perrieri</name>
    <dbReference type="NCBI Taxonomy" id="77586"/>
    <lineage>
        <taxon>Eukaryota</taxon>
        <taxon>Viridiplantae</taxon>
        <taxon>Streptophyta</taxon>
        <taxon>Embryophyta</taxon>
        <taxon>Tracheophyta</taxon>
        <taxon>Spermatophyta</taxon>
        <taxon>Magnoliopsida</taxon>
        <taxon>Liliopsida</taxon>
        <taxon>Poales</taxon>
        <taxon>Poaceae</taxon>
        <taxon>BOP clade</taxon>
        <taxon>Oryzoideae</taxon>
        <taxon>Oryzeae</taxon>
        <taxon>Oryzinae</taxon>
        <taxon>Leersia</taxon>
    </lineage>
</organism>
<evidence type="ECO:0000256" key="5">
    <source>
        <dbReference type="ARBA" id="ARBA00022729"/>
    </source>
</evidence>
<feature type="domain" description="Protein kinase" evidence="13">
    <location>
        <begin position="187"/>
        <end position="452"/>
    </location>
</feature>
<reference evidence="14" key="3">
    <citation type="submission" date="2015-04" db="UniProtKB">
        <authorList>
            <consortium name="EnsemblPlants"/>
        </authorList>
    </citation>
    <scope>IDENTIFICATION</scope>
</reference>
<dbReference type="InterPro" id="IPR017441">
    <property type="entry name" value="Protein_kinase_ATP_BS"/>
</dbReference>
<dbReference type="GO" id="GO:0007166">
    <property type="term" value="P:cell surface receptor signaling pathway"/>
    <property type="evidence" value="ECO:0007669"/>
    <property type="project" value="InterPro"/>
</dbReference>
<evidence type="ECO:0000256" key="12">
    <source>
        <dbReference type="SAM" id="Phobius"/>
    </source>
</evidence>
<dbReference type="InterPro" id="IPR000719">
    <property type="entry name" value="Prot_kinase_dom"/>
</dbReference>
<protein>
    <recommendedName>
        <fullName evidence="13">Protein kinase domain-containing protein</fullName>
    </recommendedName>
</protein>
<dbReference type="PROSITE" id="PS00107">
    <property type="entry name" value="PROTEIN_KINASE_ATP"/>
    <property type="match status" value="1"/>
</dbReference>
<dbReference type="InterPro" id="IPR045274">
    <property type="entry name" value="WAK-like"/>
</dbReference>
<evidence type="ECO:0000313" key="14">
    <source>
        <dbReference type="EnsemblPlants" id="LPERR04G06390.1"/>
    </source>
</evidence>
<evidence type="ECO:0000256" key="11">
    <source>
        <dbReference type="PROSITE-ProRule" id="PRU10141"/>
    </source>
</evidence>
<evidence type="ECO:0000256" key="6">
    <source>
        <dbReference type="ARBA" id="ARBA00022741"/>
    </source>
</evidence>
<evidence type="ECO:0000313" key="15">
    <source>
        <dbReference type="Proteomes" id="UP000032180"/>
    </source>
</evidence>
<dbReference type="SUPFAM" id="SSF56112">
    <property type="entry name" value="Protein kinase-like (PK-like)"/>
    <property type="match status" value="1"/>
</dbReference>
<comment type="subcellular location">
    <subcellularLocation>
        <location evidence="1">Membrane</location>
        <topology evidence="1">Single-pass type I membrane protein</topology>
    </subcellularLocation>
</comment>
<keyword evidence="3" id="KW-0808">Transferase</keyword>
<evidence type="ECO:0000256" key="2">
    <source>
        <dbReference type="ARBA" id="ARBA00022527"/>
    </source>
</evidence>
<keyword evidence="7" id="KW-0418">Kinase</keyword>
<dbReference type="GO" id="GO:0004674">
    <property type="term" value="F:protein serine/threonine kinase activity"/>
    <property type="evidence" value="ECO:0007669"/>
    <property type="project" value="UniProtKB-KW"/>
</dbReference>
<dbReference type="Gramene" id="LPERR04G06390.1">
    <property type="protein sequence ID" value="LPERR04G06390.1"/>
    <property type="gene ID" value="LPERR04G06390"/>
</dbReference>
<keyword evidence="5" id="KW-0732">Signal</keyword>
<dbReference type="eggNOG" id="ENOG502SHCY">
    <property type="taxonomic scope" value="Eukaryota"/>
</dbReference>
<reference evidence="15" key="2">
    <citation type="submission" date="2013-12" db="EMBL/GenBank/DDBJ databases">
        <authorList>
            <person name="Yu Y."/>
            <person name="Lee S."/>
            <person name="de Baynast K."/>
            <person name="Wissotski M."/>
            <person name="Liu L."/>
            <person name="Talag J."/>
            <person name="Goicoechea J."/>
            <person name="Angelova A."/>
            <person name="Jetty R."/>
            <person name="Kudrna D."/>
            <person name="Golser W."/>
            <person name="Rivera L."/>
            <person name="Zhang J."/>
            <person name="Wing R."/>
        </authorList>
    </citation>
    <scope>NUCLEOTIDE SEQUENCE</scope>
</reference>